<organism evidence="2 3">
    <name type="scientific">Massilia rubra</name>
    <dbReference type="NCBI Taxonomy" id="2607910"/>
    <lineage>
        <taxon>Bacteria</taxon>
        <taxon>Pseudomonadati</taxon>
        <taxon>Pseudomonadota</taxon>
        <taxon>Betaproteobacteria</taxon>
        <taxon>Burkholderiales</taxon>
        <taxon>Oxalobacteraceae</taxon>
        <taxon>Telluria group</taxon>
        <taxon>Massilia</taxon>
    </lineage>
</organism>
<dbReference type="NCBIfam" id="TIGR00229">
    <property type="entry name" value="sensory_box"/>
    <property type="match status" value="2"/>
</dbReference>
<feature type="domain" description="PAS" evidence="1">
    <location>
        <begin position="213"/>
        <end position="258"/>
    </location>
</feature>
<dbReference type="InterPro" id="IPR013767">
    <property type="entry name" value="PAS_fold"/>
</dbReference>
<dbReference type="SUPFAM" id="SSF55785">
    <property type="entry name" value="PYP-like sensor domain (PAS domain)"/>
    <property type="match status" value="2"/>
</dbReference>
<comment type="caution">
    <text evidence="2">The sequence shown here is derived from an EMBL/GenBank/DDBJ whole genome shotgun (WGS) entry which is preliminary data.</text>
</comment>
<dbReference type="Proteomes" id="UP000785613">
    <property type="component" value="Unassembled WGS sequence"/>
</dbReference>
<accession>A0ABX0LII2</accession>
<dbReference type="InterPro" id="IPR000014">
    <property type="entry name" value="PAS"/>
</dbReference>
<dbReference type="InterPro" id="IPR035965">
    <property type="entry name" value="PAS-like_dom_sf"/>
</dbReference>
<sequence>MRQAPTCNKSCKRRRPSWSAASIRKTIMSNEPAPADAELRLRAQERLSEQGRALTGGARHLDNPQRLLHELQVHQVELELQNEQLEAARAWIEAALASYTELFDFAPVPYFTLDRVGKIAELNLAAARLLGIERARVIDKRLGVFVAEADRGRLAACLKSLFATMSDAQCEVVLVAKDGARRTVEVRTTLSNDGQACRAVVIDVSARSAAEGRMRRQAQVFTLAPDAMFISDQQGVISDVNSAFSALTGYAPEEVLGQHQDLLRGADQAPGLDQDIMRSLALHGSWRGAVWLRRRDGELVRLTQQIDSVPGETGEQGWVGRFSQVE</sequence>
<dbReference type="Gene3D" id="3.30.450.20">
    <property type="entry name" value="PAS domain"/>
    <property type="match status" value="2"/>
</dbReference>
<dbReference type="CDD" id="cd00130">
    <property type="entry name" value="PAS"/>
    <property type="match status" value="2"/>
</dbReference>
<dbReference type="Pfam" id="PF00989">
    <property type="entry name" value="PAS"/>
    <property type="match status" value="2"/>
</dbReference>
<dbReference type="PANTHER" id="PTHR44757">
    <property type="entry name" value="DIGUANYLATE CYCLASE DGCP"/>
    <property type="match status" value="1"/>
</dbReference>
<evidence type="ECO:0000313" key="2">
    <source>
        <dbReference type="EMBL" id="NHZ34092.1"/>
    </source>
</evidence>
<dbReference type="SMART" id="SM00091">
    <property type="entry name" value="PAS"/>
    <property type="match status" value="2"/>
</dbReference>
<dbReference type="EMBL" id="VUYU01000006">
    <property type="protein sequence ID" value="NHZ34092.1"/>
    <property type="molecule type" value="Genomic_DNA"/>
</dbReference>
<name>A0ABX0LII2_9BURK</name>
<keyword evidence="3" id="KW-1185">Reference proteome</keyword>
<gene>
    <name evidence="2" type="ORF">F0185_10890</name>
</gene>
<reference evidence="2 3" key="1">
    <citation type="submission" date="2019-09" db="EMBL/GenBank/DDBJ databases">
        <title>Taxonomy of Antarctic Massilia spp.: description of Massilia rubra sp. nov., Massilia aquatica sp. nov., Massilia mucilaginosa sp. nov., Massilia frigida sp. nov. isolated from streams, lakes and regoliths.</title>
        <authorList>
            <person name="Holochova P."/>
            <person name="Sedlacek I."/>
            <person name="Kralova S."/>
            <person name="Maslanova I."/>
            <person name="Busse H.-J."/>
            <person name="Stankova E."/>
            <person name="Vrbovska V."/>
            <person name="Kovarovic V."/>
            <person name="Bartak M."/>
            <person name="Svec P."/>
            <person name="Pantucek R."/>
        </authorList>
    </citation>
    <scope>NUCLEOTIDE SEQUENCE [LARGE SCALE GENOMIC DNA]</scope>
    <source>
        <strain evidence="2 3">CCM 8692</strain>
    </source>
</reference>
<dbReference type="PROSITE" id="PS50112">
    <property type="entry name" value="PAS"/>
    <property type="match status" value="2"/>
</dbReference>
<evidence type="ECO:0000259" key="1">
    <source>
        <dbReference type="PROSITE" id="PS50112"/>
    </source>
</evidence>
<dbReference type="InterPro" id="IPR052155">
    <property type="entry name" value="Biofilm_reg_signaling"/>
</dbReference>
<dbReference type="PANTHER" id="PTHR44757:SF2">
    <property type="entry name" value="BIOFILM ARCHITECTURE MAINTENANCE PROTEIN MBAA"/>
    <property type="match status" value="1"/>
</dbReference>
<proteinExistence type="predicted"/>
<evidence type="ECO:0000313" key="3">
    <source>
        <dbReference type="Proteomes" id="UP000785613"/>
    </source>
</evidence>
<protein>
    <submittedName>
        <fullName evidence="2">PAS domain S-box protein</fullName>
    </submittedName>
</protein>
<feature type="domain" description="PAS" evidence="1">
    <location>
        <begin position="95"/>
        <end position="165"/>
    </location>
</feature>